<protein>
    <submittedName>
        <fullName evidence="4">Uncharacterized protein</fullName>
    </submittedName>
</protein>
<gene>
    <name evidence="4" type="ORF">EC973_002466</name>
</gene>
<accession>A0A8H7BIA2</accession>
<evidence type="ECO:0000256" key="3">
    <source>
        <dbReference type="PROSITE-ProRule" id="PRU00221"/>
    </source>
</evidence>
<organism evidence="4 5">
    <name type="scientific">Apophysomyces ossiformis</name>
    <dbReference type="NCBI Taxonomy" id="679940"/>
    <lineage>
        <taxon>Eukaryota</taxon>
        <taxon>Fungi</taxon>
        <taxon>Fungi incertae sedis</taxon>
        <taxon>Mucoromycota</taxon>
        <taxon>Mucoromycotina</taxon>
        <taxon>Mucoromycetes</taxon>
        <taxon>Mucorales</taxon>
        <taxon>Mucorineae</taxon>
        <taxon>Mucoraceae</taxon>
        <taxon>Apophysomyces</taxon>
    </lineage>
</organism>
<comment type="caution">
    <text evidence="4">The sequence shown here is derived from an EMBL/GenBank/DDBJ whole genome shotgun (WGS) entry which is preliminary data.</text>
</comment>
<dbReference type="InterPro" id="IPR036322">
    <property type="entry name" value="WD40_repeat_dom_sf"/>
</dbReference>
<dbReference type="Pfam" id="PF00400">
    <property type="entry name" value="WD40"/>
    <property type="match status" value="2"/>
</dbReference>
<dbReference type="SMART" id="SM00320">
    <property type="entry name" value="WD40"/>
    <property type="match status" value="3"/>
</dbReference>
<name>A0A8H7BIA2_9FUNG</name>
<keyword evidence="2" id="KW-0677">Repeat</keyword>
<evidence type="ECO:0000256" key="2">
    <source>
        <dbReference type="ARBA" id="ARBA00022737"/>
    </source>
</evidence>
<keyword evidence="1 3" id="KW-0853">WD repeat</keyword>
<dbReference type="EMBL" id="JABAYA010000169">
    <property type="protein sequence ID" value="KAF7722955.1"/>
    <property type="molecule type" value="Genomic_DNA"/>
</dbReference>
<dbReference type="PANTHER" id="PTHR44472">
    <property type="entry name" value="DDB1- AND CUL4-ASSOCIATED FACTOR 4-RELATED"/>
    <property type="match status" value="1"/>
</dbReference>
<evidence type="ECO:0000313" key="5">
    <source>
        <dbReference type="Proteomes" id="UP000605846"/>
    </source>
</evidence>
<proteinExistence type="predicted"/>
<dbReference type="Proteomes" id="UP000605846">
    <property type="component" value="Unassembled WGS sequence"/>
</dbReference>
<dbReference type="InterPro" id="IPR015943">
    <property type="entry name" value="WD40/YVTN_repeat-like_dom_sf"/>
</dbReference>
<sequence length="533" mass="60261">MPMQEIPGYYYDEEKSRYFKIMPTGPHSLAAIKAREAKKEEEQSDAMPLREIPGYYYDEEKNRYFKIMPTGPHSLAAIKARKAVKEEQQLQQRTKRRKLPIPPISTFCRWRETQSQSWTPTCLVSQGSRFLFKNLVCDTEIRLSTGTSAMTESHFTCMDFTSFPDTGEAIMSSTGGRLIRYGYQCDPFFHMWRTGFEWELRSDVTSLHFGKSDWKRRTVIGTTLGQGGSSPAQIWRYSYSSLPTITGDDAEGLCNEMPTLSQGKFKRGTVSSNVSRTSDLSVQRAHHYDRRKDTFWNSCSNDARDMVIVGSERGVTHLASNLKCISSVRTKSAVFSTKLLESRPHISLFGCRNGDIQLFDTRLRRTIPMFRQSSAVTHIMPFESLSSGNQLLAAGMDGSLCVWDIRSLNIGTQNSESRPLRKLSGHVNSHLRQIAFDAEPTMNLVVTAGSDNRLRIWSINELENSEPFWTSEKLGDGPIPAAKLMINPPVIQDAWNHWSSQPDGISCRRSPGLVVCAPSIEGFPAIRWFSISL</sequence>
<dbReference type="PANTHER" id="PTHR44472:SF1">
    <property type="entry name" value="DDB1 AND CUL4 ASSOCIATED FACTOR 4"/>
    <property type="match status" value="1"/>
</dbReference>
<dbReference type="Gene3D" id="2.130.10.10">
    <property type="entry name" value="YVTN repeat-like/Quinoprotein amine dehydrogenase"/>
    <property type="match status" value="1"/>
</dbReference>
<evidence type="ECO:0000256" key="1">
    <source>
        <dbReference type="ARBA" id="ARBA00022574"/>
    </source>
</evidence>
<feature type="repeat" description="WD" evidence="3">
    <location>
        <begin position="440"/>
        <end position="467"/>
    </location>
</feature>
<reference evidence="4" key="1">
    <citation type="submission" date="2020-01" db="EMBL/GenBank/DDBJ databases">
        <title>Genome Sequencing of Three Apophysomyces-Like Fungal Strains Confirms a Novel Fungal Genus in the Mucoromycota with divergent Burkholderia-like Endosymbiotic Bacteria.</title>
        <authorList>
            <person name="Stajich J.E."/>
            <person name="Macias A.M."/>
            <person name="Carter-House D."/>
            <person name="Lovett B."/>
            <person name="Kasson L.R."/>
            <person name="Berry K."/>
            <person name="Grigoriev I."/>
            <person name="Chang Y."/>
            <person name="Spatafora J."/>
            <person name="Kasson M.T."/>
        </authorList>
    </citation>
    <scope>NUCLEOTIDE SEQUENCE</scope>
    <source>
        <strain evidence="4">NRRL A-21654</strain>
    </source>
</reference>
<dbReference type="InterPro" id="IPR001680">
    <property type="entry name" value="WD40_rpt"/>
</dbReference>
<dbReference type="AlphaFoldDB" id="A0A8H7BIA2"/>
<dbReference type="SUPFAM" id="SSF50978">
    <property type="entry name" value="WD40 repeat-like"/>
    <property type="match status" value="1"/>
</dbReference>
<evidence type="ECO:0000313" key="4">
    <source>
        <dbReference type="EMBL" id="KAF7722955.1"/>
    </source>
</evidence>
<dbReference type="PROSITE" id="PS50082">
    <property type="entry name" value="WD_REPEATS_2"/>
    <property type="match status" value="1"/>
</dbReference>
<dbReference type="InterPro" id="IPR052254">
    <property type="entry name" value="CUL4-DDB1_E3_ligase_receptor"/>
</dbReference>
<dbReference type="OrthoDB" id="128867at2759"/>
<keyword evidence="5" id="KW-1185">Reference proteome</keyword>